<evidence type="ECO:0000259" key="2">
    <source>
        <dbReference type="Pfam" id="PF02036"/>
    </source>
</evidence>
<proteinExistence type="inferred from homology"/>
<dbReference type="PANTHER" id="PTHR38693">
    <property type="entry name" value="UBIQUINONE BIOSYNTHESIS PROTEIN UBIJ"/>
    <property type="match status" value="1"/>
</dbReference>
<evidence type="ECO:0000313" key="3">
    <source>
        <dbReference type="EMBL" id="NDW20990.1"/>
    </source>
</evidence>
<keyword evidence="1" id="KW-0963">Cytoplasm</keyword>
<name>A0A6L9MT75_9ALTE</name>
<dbReference type="EMBL" id="JAAAWP010000003">
    <property type="protein sequence ID" value="NDW20990.1"/>
    <property type="molecule type" value="Genomic_DNA"/>
</dbReference>
<dbReference type="HAMAP" id="MF_02215">
    <property type="entry name" value="UbiJ"/>
    <property type="match status" value="1"/>
</dbReference>
<dbReference type="Pfam" id="PF02036">
    <property type="entry name" value="SCP2"/>
    <property type="match status" value="1"/>
</dbReference>
<dbReference type="PANTHER" id="PTHR38693:SF1">
    <property type="entry name" value="UBIQUINONE BIOSYNTHESIS ACCESSORY FACTOR UBIJ"/>
    <property type="match status" value="1"/>
</dbReference>
<feature type="domain" description="SCP2" evidence="2">
    <location>
        <begin position="15"/>
        <end position="121"/>
    </location>
</feature>
<comment type="caution">
    <text evidence="3">The sequence shown here is derived from an EMBL/GenBank/DDBJ whole genome shotgun (WGS) entry which is preliminary data.</text>
</comment>
<sequence>MPASALFAATLEQSINKVLALDSESESRLAELNGSRLIAFLSPMPFGITLVFSDRVDVLIEHDDFESVKAQLGPKDCCIKTSLDTLPELRETSQLTRLIQQKALYLEGELGVAQQVSGVFQNLDIDVEELLAVRTSDVFAHQSVESIKALHQKVMSMLTDARSVVGNAMVEEKKIAAHKLAVMHFSDEVSALRDSTERLDARLRDLEERFK</sequence>
<comment type="similarity">
    <text evidence="1">Belongs to the UbiJ family.</text>
</comment>
<dbReference type="RefSeq" id="WP_163110766.1">
    <property type="nucleotide sequence ID" value="NZ_JAAAWP010000003.1"/>
</dbReference>
<keyword evidence="4" id="KW-1185">Reference proteome</keyword>
<comment type="subcellular location">
    <subcellularLocation>
        <location evidence="1">Cytoplasm</location>
    </subcellularLocation>
</comment>
<protein>
    <recommendedName>
        <fullName evidence="1">Ubiquinone biosynthesis accessory factor UbiJ</fullName>
    </recommendedName>
</protein>
<evidence type="ECO:0000313" key="4">
    <source>
        <dbReference type="Proteomes" id="UP000478837"/>
    </source>
</evidence>
<reference evidence="3 4" key="1">
    <citation type="submission" date="2020-01" db="EMBL/GenBank/DDBJ databases">
        <title>Genomes of bacteria type strains.</title>
        <authorList>
            <person name="Chen J."/>
            <person name="Zhu S."/>
            <person name="Yang J."/>
        </authorList>
    </citation>
    <scope>NUCLEOTIDE SEQUENCE [LARGE SCALE GENOMIC DNA]</scope>
    <source>
        <strain evidence="3 4">LMG 22958</strain>
    </source>
</reference>
<dbReference type="UniPathway" id="UPA00232"/>
<dbReference type="AlphaFoldDB" id="A0A6L9MT75"/>
<dbReference type="GO" id="GO:0006744">
    <property type="term" value="P:ubiquinone biosynthetic process"/>
    <property type="evidence" value="ECO:0007669"/>
    <property type="project" value="UniProtKB-UniRule"/>
</dbReference>
<dbReference type="GO" id="GO:0005737">
    <property type="term" value="C:cytoplasm"/>
    <property type="evidence" value="ECO:0007669"/>
    <property type="project" value="UniProtKB-SubCell"/>
</dbReference>
<dbReference type="InterPro" id="IPR038989">
    <property type="entry name" value="UbiJ"/>
</dbReference>
<keyword evidence="1" id="KW-0831">Ubiquinone biosynthesis</keyword>
<comment type="pathway">
    <text evidence="1">Cofactor biosynthesis; ubiquinone biosynthesis.</text>
</comment>
<dbReference type="Proteomes" id="UP000478837">
    <property type="component" value="Unassembled WGS sequence"/>
</dbReference>
<gene>
    <name evidence="1" type="primary">ubiJ</name>
    <name evidence="3" type="ORF">GTW09_05625</name>
</gene>
<evidence type="ECO:0000256" key="1">
    <source>
        <dbReference type="HAMAP-Rule" id="MF_02215"/>
    </source>
</evidence>
<dbReference type="InterPro" id="IPR003033">
    <property type="entry name" value="SCP2_sterol-bd_dom"/>
</dbReference>
<organism evidence="3 4">
    <name type="scientific">Alteromonas hispanica</name>
    <dbReference type="NCBI Taxonomy" id="315421"/>
    <lineage>
        <taxon>Bacteria</taxon>
        <taxon>Pseudomonadati</taxon>
        <taxon>Pseudomonadota</taxon>
        <taxon>Gammaproteobacteria</taxon>
        <taxon>Alteromonadales</taxon>
        <taxon>Alteromonadaceae</taxon>
        <taxon>Alteromonas/Salinimonas group</taxon>
        <taxon>Alteromonas</taxon>
    </lineage>
</organism>
<accession>A0A6L9MT75</accession>
<comment type="function">
    <text evidence="1">Required for ubiquinone (coenzyme Q) biosynthesis. Binds hydrophobic ubiquinone biosynthetic intermediates via its SCP2 domain and is essential for the stability of the Ubi complex. May constitute a docking platform where Ubi enzymes assemble and access their SCP2-bound polyprenyl substrates.</text>
</comment>